<evidence type="ECO:0000313" key="11">
    <source>
        <dbReference type="Proteomes" id="UP001652621"/>
    </source>
</evidence>
<keyword evidence="3 8" id="KW-0812">Transmembrane</keyword>
<dbReference type="KEGG" id="mde:101893927"/>
<reference evidence="12" key="2">
    <citation type="submission" date="2025-04" db="UniProtKB">
        <authorList>
            <consortium name="RefSeq"/>
        </authorList>
    </citation>
    <scope>IDENTIFICATION</scope>
    <source>
        <strain evidence="12">Aabys</strain>
    </source>
</reference>
<accession>A0A1I8N3V0</accession>
<evidence type="ECO:0000256" key="7">
    <source>
        <dbReference type="ARBA" id="ARBA00023180"/>
    </source>
</evidence>
<dbReference type="Proteomes" id="UP001652621">
    <property type="component" value="Unplaced"/>
</dbReference>
<keyword evidence="9" id="KW-0732">Signal</keyword>
<evidence type="ECO:0000256" key="2">
    <source>
        <dbReference type="ARBA" id="ARBA00022475"/>
    </source>
</evidence>
<evidence type="ECO:0000313" key="12">
    <source>
        <dbReference type="RefSeq" id="XP_005184909.1"/>
    </source>
</evidence>
<feature type="chain" id="PRO_5044561285" evidence="9">
    <location>
        <begin position="19"/>
        <end position="614"/>
    </location>
</feature>
<dbReference type="GO" id="GO:0005886">
    <property type="term" value="C:plasma membrane"/>
    <property type="evidence" value="ECO:0007669"/>
    <property type="project" value="UniProtKB-SubCell"/>
</dbReference>
<evidence type="ECO:0000256" key="8">
    <source>
        <dbReference type="SAM" id="Phobius"/>
    </source>
</evidence>
<dbReference type="RefSeq" id="XP_005184909.1">
    <property type="nucleotide sequence ID" value="XM_005184852.1"/>
</dbReference>
<feature type="signal peptide" evidence="9">
    <location>
        <begin position="1"/>
        <end position="18"/>
    </location>
</feature>
<evidence type="ECO:0000313" key="10">
    <source>
        <dbReference type="EnsemblMetazoa" id="MDOA011259-PA"/>
    </source>
</evidence>
<evidence type="ECO:0000256" key="3">
    <source>
        <dbReference type="ARBA" id="ARBA00022692"/>
    </source>
</evidence>
<keyword evidence="5 8" id="KW-0472">Membrane</keyword>
<keyword evidence="6" id="KW-0675">Receptor</keyword>
<dbReference type="PANTHER" id="PTHR42643:SF39">
    <property type="entry name" value="IONOTROPIC RECEPTOR 56A-RELATED"/>
    <property type="match status" value="1"/>
</dbReference>
<comment type="subcellular location">
    <subcellularLocation>
        <location evidence="1">Cell membrane</location>
        <topology evidence="1">Multi-pass membrane protein</topology>
    </subcellularLocation>
</comment>
<name>A0A1I8N3V0_MUSDO</name>
<evidence type="ECO:0000256" key="5">
    <source>
        <dbReference type="ARBA" id="ARBA00023136"/>
    </source>
</evidence>
<dbReference type="PANTHER" id="PTHR42643">
    <property type="entry name" value="IONOTROPIC RECEPTOR 20A-RELATED"/>
    <property type="match status" value="1"/>
</dbReference>
<dbReference type="OrthoDB" id="8027954at2759"/>
<evidence type="ECO:0000256" key="6">
    <source>
        <dbReference type="ARBA" id="ARBA00023170"/>
    </source>
</evidence>
<keyword evidence="4 8" id="KW-1133">Transmembrane helix</keyword>
<proteinExistence type="predicted"/>
<evidence type="ECO:0000256" key="4">
    <source>
        <dbReference type="ARBA" id="ARBA00022989"/>
    </source>
</evidence>
<evidence type="ECO:0000256" key="9">
    <source>
        <dbReference type="SAM" id="SignalP"/>
    </source>
</evidence>
<organism evidence="10">
    <name type="scientific">Musca domestica</name>
    <name type="common">House fly</name>
    <dbReference type="NCBI Taxonomy" id="7370"/>
    <lineage>
        <taxon>Eukaryota</taxon>
        <taxon>Metazoa</taxon>
        <taxon>Ecdysozoa</taxon>
        <taxon>Arthropoda</taxon>
        <taxon>Hexapoda</taxon>
        <taxon>Insecta</taxon>
        <taxon>Pterygota</taxon>
        <taxon>Neoptera</taxon>
        <taxon>Endopterygota</taxon>
        <taxon>Diptera</taxon>
        <taxon>Brachycera</taxon>
        <taxon>Muscomorpha</taxon>
        <taxon>Muscoidea</taxon>
        <taxon>Muscidae</taxon>
        <taxon>Musca</taxon>
    </lineage>
</organism>
<gene>
    <name evidence="10" type="primary">101893927</name>
    <name evidence="12" type="synonym">LOC101893927</name>
</gene>
<sequence length="614" mass="71635">MEPVALLIILINSLKASAAYEIPLSSENNQKNIDFISNYTEFLYERHNFDTFLIFCDNCSHSSESAIGETNLPQYLMRDLQIPLIIWGMERRVRFKHQLGLNNLVFIYIRQLRDPLLRVASETLTDLHFTAMMVILKTETIPDSRAIKDFFENCWAFNIINVVLIIFHGKETIEDLKIFRYSPFPWLAFEEVEEVVFDERMNFILEYINDTRGYVFDTPIFMNPPSVFLTPYEQHHNNISYPYITGTAGRIFHEFTHYVNGTINVVLNCNVSFYSYHKETLLLAALKVIDIGVHPYSGLLPYANETSGSYPIGYTNACIIVPVIPEIHPSDYIYRSLQPTILGILFLELLSLFLVELLRLRTFDFGEGVIYAFGTLLFQAMEPQRFQQRKVLLRVLHLLVVTVNVLVESTFCASLTSLLSTTVYGDQIDTPEDLLRSGLQIMVNRYEKEIYFDSELLPAVLRPRLFQVNATFSSWNKNKLNTNYAYVATSMEWRKLNLQQQLLWKPKFRLASAGDMCTASYFLRFPMQWDSPFHSALIKFFFVIQESGLLKVWEDRSIYHAISLNLLYYMDNDKIPGQYFDWTYLQKPLLIYGLMMLGAIVCFLVELWLYQRRN</sequence>
<dbReference type="eggNOG" id="ENOG502T8AZ">
    <property type="taxonomic scope" value="Eukaryota"/>
</dbReference>
<feature type="transmembrane region" description="Helical" evidence="8">
    <location>
        <begin position="589"/>
        <end position="610"/>
    </location>
</feature>
<dbReference type="AlphaFoldDB" id="A0A1I8N3V0"/>
<reference evidence="10" key="1">
    <citation type="submission" date="2020-05" db="UniProtKB">
        <authorList>
            <consortium name="EnsemblMetazoa"/>
        </authorList>
    </citation>
    <scope>IDENTIFICATION</scope>
    <source>
        <strain evidence="10">Aabys</strain>
    </source>
</reference>
<dbReference type="EnsemblMetazoa" id="MDOA011259-RA">
    <property type="protein sequence ID" value="MDOA011259-PA"/>
    <property type="gene ID" value="MDOA011259"/>
</dbReference>
<keyword evidence="11" id="KW-1185">Reference proteome</keyword>
<dbReference type="VEuPathDB" id="VectorBase:MDOA011259"/>
<evidence type="ECO:0000256" key="1">
    <source>
        <dbReference type="ARBA" id="ARBA00004651"/>
    </source>
</evidence>
<keyword evidence="2" id="KW-1003">Cell membrane</keyword>
<dbReference type="VEuPathDB" id="VectorBase:MDOMA2_020640"/>
<protein>
    <submittedName>
        <fullName evidence="12">Uncharacterized protein LOC101893927</fullName>
    </submittedName>
</protein>
<dbReference type="GeneID" id="101893927"/>
<dbReference type="InterPro" id="IPR052192">
    <property type="entry name" value="Insect_Ionotropic_Sensory_Rcpt"/>
</dbReference>
<keyword evidence="7" id="KW-0325">Glycoprotein</keyword>